<organism evidence="1 2">
    <name type="scientific">Ascobolus immersus RN42</name>
    <dbReference type="NCBI Taxonomy" id="1160509"/>
    <lineage>
        <taxon>Eukaryota</taxon>
        <taxon>Fungi</taxon>
        <taxon>Dikarya</taxon>
        <taxon>Ascomycota</taxon>
        <taxon>Pezizomycotina</taxon>
        <taxon>Pezizomycetes</taxon>
        <taxon>Pezizales</taxon>
        <taxon>Ascobolaceae</taxon>
        <taxon>Ascobolus</taxon>
    </lineage>
</organism>
<reference evidence="1 2" key="1">
    <citation type="journal article" date="2018" name="Nat. Ecol. Evol.">
        <title>Pezizomycetes genomes reveal the molecular basis of ectomycorrhizal truffle lifestyle.</title>
        <authorList>
            <person name="Murat C."/>
            <person name="Payen T."/>
            <person name="Noel B."/>
            <person name="Kuo A."/>
            <person name="Morin E."/>
            <person name="Chen J."/>
            <person name="Kohler A."/>
            <person name="Krizsan K."/>
            <person name="Balestrini R."/>
            <person name="Da Silva C."/>
            <person name="Montanini B."/>
            <person name="Hainaut M."/>
            <person name="Levati E."/>
            <person name="Barry K.W."/>
            <person name="Belfiori B."/>
            <person name="Cichocki N."/>
            <person name="Clum A."/>
            <person name="Dockter R.B."/>
            <person name="Fauchery L."/>
            <person name="Guy J."/>
            <person name="Iotti M."/>
            <person name="Le Tacon F."/>
            <person name="Lindquist E.A."/>
            <person name="Lipzen A."/>
            <person name="Malagnac F."/>
            <person name="Mello A."/>
            <person name="Molinier V."/>
            <person name="Miyauchi S."/>
            <person name="Poulain J."/>
            <person name="Riccioni C."/>
            <person name="Rubini A."/>
            <person name="Sitrit Y."/>
            <person name="Splivallo R."/>
            <person name="Traeger S."/>
            <person name="Wang M."/>
            <person name="Zifcakova L."/>
            <person name="Wipf D."/>
            <person name="Zambonelli A."/>
            <person name="Paolocci F."/>
            <person name="Nowrousian M."/>
            <person name="Ottonello S."/>
            <person name="Baldrian P."/>
            <person name="Spatafora J.W."/>
            <person name="Henrissat B."/>
            <person name="Nagy L.G."/>
            <person name="Aury J.M."/>
            <person name="Wincker P."/>
            <person name="Grigoriev I.V."/>
            <person name="Bonfante P."/>
            <person name="Martin F.M."/>
        </authorList>
    </citation>
    <scope>NUCLEOTIDE SEQUENCE [LARGE SCALE GENOMIC DNA]</scope>
    <source>
        <strain evidence="1 2">RN42</strain>
    </source>
</reference>
<proteinExistence type="predicted"/>
<gene>
    <name evidence="1" type="ORF">BJ508DRAFT_412276</name>
</gene>
<sequence length="96" mass="11011">MVRRKSSTFRSPLPFGNLLTFQIIAFSLLSTAAGVGVSARKLNTQRQKRTTRSLQEEEEARFRRNEQYYERRWQGARYGRNSGVAPLRFGKGLSGI</sequence>
<name>A0A3N4ILT2_ASCIM</name>
<dbReference type="AlphaFoldDB" id="A0A3N4ILT2"/>
<protein>
    <submittedName>
        <fullName evidence="1">Uncharacterized protein</fullName>
    </submittedName>
</protein>
<evidence type="ECO:0000313" key="1">
    <source>
        <dbReference type="EMBL" id="RPA85151.1"/>
    </source>
</evidence>
<keyword evidence="2" id="KW-1185">Reference proteome</keyword>
<evidence type="ECO:0000313" key="2">
    <source>
        <dbReference type="Proteomes" id="UP000275078"/>
    </source>
</evidence>
<dbReference type="EMBL" id="ML119655">
    <property type="protein sequence ID" value="RPA85151.1"/>
    <property type="molecule type" value="Genomic_DNA"/>
</dbReference>
<dbReference type="Proteomes" id="UP000275078">
    <property type="component" value="Unassembled WGS sequence"/>
</dbReference>
<accession>A0A3N4ILT2</accession>